<dbReference type="EnsemblPlants" id="EMT00380">
    <property type="protein sequence ID" value="EMT00380"/>
    <property type="gene ID" value="F775_10212"/>
</dbReference>
<feature type="compositionally biased region" description="Polar residues" evidence="1">
    <location>
        <begin position="98"/>
        <end position="110"/>
    </location>
</feature>
<organism evidence="2">
    <name type="scientific">Aegilops tauschii</name>
    <name type="common">Tausch's goatgrass</name>
    <name type="synonym">Aegilops squarrosa</name>
    <dbReference type="NCBI Taxonomy" id="37682"/>
    <lineage>
        <taxon>Eukaryota</taxon>
        <taxon>Viridiplantae</taxon>
        <taxon>Streptophyta</taxon>
        <taxon>Embryophyta</taxon>
        <taxon>Tracheophyta</taxon>
        <taxon>Spermatophyta</taxon>
        <taxon>Magnoliopsida</taxon>
        <taxon>Liliopsida</taxon>
        <taxon>Poales</taxon>
        <taxon>Poaceae</taxon>
        <taxon>BOP clade</taxon>
        <taxon>Pooideae</taxon>
        <taxon>Triticodae</taxon>
        <taxon>Triticeae</taxon>
        <taxon>Triticinae</taxon>
        <taxon>Aegilops</taxon>
    </lineage>
</organism>
<feature type="region of interest" description="Disordered" evidence="1">
    <location>
        <begin position="1"/>
        <end position="52"/>
    </location>
</feature>
<accession>N1QQM4</accession>
<proteinExistence type="predicted"/>
<feature type="region of interest" description="Disordered" evidence="1">
    <location>
        <begin position="92"/>
        <end position="118"/>
    </location>
</feature>
<dbReference type="PANTHER" id="PTHR47482">
    <property type="entry name" value="OS11G0632001 PROTEIN"/>
    <property type="match status" value="1"/>
</dbReference>
<feature type="compositionally biased region" description="Low complexity" evidence="1">
    <location>
        <begin position="1"/>
        <end position="21"/>
    </location>
</feature>
<evidence type="ECO:0000313" key="2">
    <source>
        <dbReference type="EnsemblPlants" id="EMT00380"/>
    </source>
</evidence>
<evidence type="ECO:0000256" key="1">
    <source>
        <dbReference type="SAM" id="MobiDB-lite"/>
    </source>
</evidence>
<sequence length="187" mass="20382">MEPVRLPVVAPAEVELPAPEASSADGQICREEAPAEAGSADKGQSSEHSVEQLDPWTRKTCLLWHRRTGGGGAPAYGRGQRHGADLCGARGGRCETEASPQPSEQSIEQMDTTHDGPQCPDRATVMERAIRGFASDIGDNAIVPKLGTIFDTLGEAYDFYNLYLWEKGFAIRYGKNYLNVERTKCIK</sequence>
<name>N1QQM4_AEGTA</name>
<dbReference type="AlphaFoldDB" id="N1QQM4"/>
<reference evidence="2" key="1">
    <citation type="submission" date="2015-06" db="UniProtKB">
        <authorList>
            <consortium name="EnsemblPlants"/>
        </authorList>
    </citation>
    <scope>IDENTIFICATION</scope>
</reference>
<protein>
    <submittedName>
        <fullName evidence="2">Uncharacterized protein</fullName>
    </submittedName>
</protein>
<dbReference type="PANTHER" id="PTHR47482:SF5">
    <property type="entry name" value="FAR1 DOMAIN-CONTAINING PROTEIN"/>
    <property type="match status" value="1"/>
</dbReference>